<dbReference type="Proteomes" id="UP001243403">
    <property type="component" value="Unassembled WGS sequence"/>
</dbReference>
<evidence type="ECO:0000313" key="3">
    <source>
        <dbReference type="Proteomes" id="UP001243403"/>
    </source>
</evidence>
<organism evidence="2 3">
    <name type="scientific">Flavobacterium algoritolerans</name>
    <dbReference type="NCBI Taxonomy" id="3041254"/>
    <lineage>
        <taxon>Bacteria</taxon>
        <taxon>Pseudomonadati</taxon>
        <taxon>Bacteroidota</taxon>
        <taxon>Flavobacteriia</taxon>
        <taxon>Flavobacteriales</taxon>
        <taxon>Flavobacteriaceae</taxon>
        <taxon>Flavobacterium</taxon>
    </lineage>
</organism>
<sequence length="243" mass="26983">MELNKLETQFKEQLNSREIKPSEMAWSKLDAMLSVADSSNSEQAKQKPKAKFPWMFMAASFVGFVLIGTVYFSQKGNTIENQKNEVVIQNSVTTKTTVVPDNSIKLKTEDEKGLVANVVQKSTSGTNKTPILKEKSIIVNNNSNQNQVAEVSITNQKTEQKAEQKSIKSQISDVTVDELLAVAGNPSKKENQLNQKLAVYVNAGNLLSQVDGELELSFREKVINKVSKNYQSVKVALSNRNLE</sequence>
<gene>
    <name evidence="2" type="ORF">QLS65_01665</name>
</gene>
<proteinExistence type="predicted"/>
<keyword evidence="1" id="KW-1133">Transmembrane helix</keyword>
<dbReference type="EMBL" id="JASCRZ010000001">
    <property type="protein sequence ID" value="MDI5893585.1"/>
    <property type="molecule type" value="Genomic_DNA"/>
</dbReference>
<keyword evidence="1" id="KW-0812">Transmembrane</keyword>
<feature type="transmembrane region" description="Helical" evidence="1">
    <location>
        <begin position="52"/>
        <end position="72"/>
    </location>
</feature>
<dbReference type="RefSeq" id="WP_282714819.1">
    <property type="nucleotide sequence ID" value="NZ_JASCRZ010000001.1"/>
</dbReference>
<evidence type="ECO:0000256" key="1">
    <source>
        <dbReference type="SAM" id="Phobius"/>
    </source>
</evidence>
<keyword evidence="1" id="KW-0472">Membrane</keyword>
<keyword evidence="3" id="KW-1185">Reference proteome</keyword>
<comment type="caution">
    <text evidence="2">The sequence shown here is derived from an EMBL/GenBank/DDBJ whole genome shotgun (WGS) entry which is preliminary data.</text>
</comment>
<evidence type="ECO:0000313" key="2">
    <source>
        <dbReference type="EMBL" id="MDI5893585.1"/>
    </source>
</evidence>
<reference evidence="2 3" key="1">
    <citation type="submission" date="2023-04" db="EMBL/GenBank/DDBJ databases">
        <title>Two novel species of Flavobacterium.</title>
        <authorList>
            <person name="Liu Q."/>
            <person name="Xin Y.-H."/>
        </authorList>
    </citation>
    <scope>NUCLEOTIDE SEQUENCE [LARGE SCALE GENOMIC DNA]</scope>
    <source>
        <strain evidence="2 3">LB1P51</strain>
    </source>
</reference>
<accession>A0ABT6V711</accession>
<evidence type="ECO:0008006" key="4">
    <source>
        <dbReference type="Google" id="ProtNLM"/>
    </source>
</evidence>
<name>A0ABT6V711_9FLAO</name>
<protein>
    <recommendedName>
        <fullName evidence="4">Anti-sigma factor</fullName>
    </recommendedName>
</protein>